<feature type="transmembrane region" description="Helical" evidence="1">
    <location>
        <begin position="9"/>
        <end position="29"/>
    </location>
</feature>
<gene>
    <name evidence="2" type="ORF">AVDCRST_MAG45-551</name>
</gene>
<proteinExistence type="predicted"/>
<feature type="transmembrane region" description="Helical" evidence="1">
    <location>
        <begin position="345"/>
        <end position="369"/>
    </location>
</feature>
<dbReference type="PANTHER" id="PTHR41771">
    <property type="entry name" value="MEMBRANE PROTEIN-RELATED"/>
    <property type="match status" value="1"/>
</dbReference>
<feature type="transmembrane region" description="Helical" evidence="1">
    <location>
        <begin position="303"/>
        <end position="325"/>
    </location>
</feature>
<feature type="transmembrane region" description="Helical" evidence="1">
    <location>
        <begin position="129"/>
        <end position="146"/>
    </location>
</feature>
<sequence>MLGSTIGRFFVAVLALIGVATTVGLVLLWPAGEPALDLGPGLGTQTERAEVLRIVPSRCSGFDGTCRGVAVRIETGPDRGRVRAFQLGVGGIDPPLAVGDVLRVAPEEPLPGARERSYTLADFERRAPMLWLAVAFAALVVVFGRLRGALSLVGLGVSLVVVVAFVLPGILTGEPPLAVAMVGALAIMLVTILLTHGVGPKALAAALGTAASLLLTAALAVTFTGLTNLTGLATEEGTLLAANSSGVSLEGLLLAGIVIAALGVLDDVTVSQASTVLALRAANPAQSFAMLFRRALEVGRDHVSATVNTLVLAYVGASLPALLILSSTRLGLGETLNSELVAKEIVATLVGSIGLIAAVPITTALAALLSARLDAAELAGAEHGHAH</sequence>
<protein>
    <recommendedName>
        <fullName evidence="3">YibE/F family protein</fullName>
    </recommendedName>
</protein>
<dbReference type="EMBL" id="CADCVU010000052">
    <property type="protein sequence ID" value="CAA9487664.1"/>
    <property type="molecule type" value="Genomic_DNA"/>
</dbReference>
<dbReference type="InterPro" id="IPR012507">
    <property type="entry name" value="YibE_F"/>
</dbReference>
<keyword evidence="1" id="KW-1133">Transmembrane helix</keyword>
<feature type="transmembrane region" description="Helical" evidence="1">
    <location>
        <begin position="246"/>
        <end position="265"/>
    </location>
</feature>
<name>A0A6J4S850_9ACTN</name>
<evidence type="ECO:0000313" key="2">
    <source>
        <dbReference type="EMBL" id="CAA9487664.1"/>
    </source>
</evidence>
<feature type="transmembrane region" description="Helical" evidence="1">
    <location>
        <begin position="153"/>
        <end position="171"/>
    </location>
</feature>
<reference evidence="2" key="1">
    <citation type="submission" date="2020-02" db="EMBL/GenBank/DDBJ databases">
        <authorList>
            <person name="Meier V. D."/>
        </authorList>
    </citation>
    <scope>NUCLEOTIDE SEQUENCE</scope>
    <source>
        <strain evidence="2">AVDCRST_MAG45</strain>
    </source>
</reference>
<dbReference type="Pfam" id="PF07907">
    <property type="entry name" value="YibE_F"/>
    <property type="match status" value="1"/>
</dbReference>
<feature type="transmembrane region" description="Helical" evidence="1">
    <location>
        <begin position="202"/>
        <end position="226"/>
    </location>
</feature>
<evidence type="ECO:0000256" key="1">
    <source>
        <dbReference type="SAM" id="Phobius"/>
    </source>
</evidence>
<dbReference type="PANTHER" id="PTHR41771:SF1">
    <property type="entry name" value="MEMBRANE PROTEIN"/>
    <property type="match status" value="1"/>
</dbReference>
<keyword evidence="1" id="KW-0472">Membrane</keyword>
<accession>A0A6J4S850</accession>
<keyword evidence="1" id="KW-0812">Transmembrane</keyword>
<dbReference type="AlphaFoldDB" id="A0A6J4S850"/>
<feature type="transmembrane region" description="Helical" evidence="1">
    <location>
        <begin position="177"/>
        <end position="195"/>
    </location>
</feature>
<organism evidence="2">
    <name type="scientific">uncultured Solirubrobacterales bacterium</name>
    <dbReference type="NCBI Taxonomy" id="768556"/>
    <lineage>
        <taxon>Bacteria</taxon>
        <taxon>Bacillati</taxon>
        <taxon>Actinomycetota</taxon>
        <taxon>Thermoleophilia</taxon>
        <taxon>Solirubrobacterales</taxon>
        <taxon>environmental samples</taxon>
    </lineage>
</organism>
<evidence type="ECO:0008006" key="3">
    <source>
        <dbReference type="Google" id="ProtNLM"/>
    </source>
</evidence>